<dbReference type="EMBL" id="KY774314">
    <property type="protein sequence ID" value="ART30269.1"/>
    <property type="molecule type" value="Genomic_DNA"/>
</dbReference>
<proteinExistence type="predicted"/>
<reference evidence="1" key="1">
    <citation type="submission" date="2017-03" db="EMBL/GenBank/DDBJ databases">
        <title>The mitochondrial genome of the carnivorous plant Utricularia reniformis (Lentibulariaceae): structure, comparative analysis and evolutionary landmarks.</title>
        <authorList>
            <person name="Silva S.R."/>
            <person name="Alvarenga D.O."/>
            <person name="Michael T.P."/>
            <person name="Miranda V.F.O."/>
            <person name="Varani A.M."/>
        </authorList>
    </citation>
    <scope>NUCLEOTIDE SEQUENCE</scope>
</reference>
<accession>A0A1Y0AYN7</accession>
<name>A0A1Y0AYN7_9LAMI</name>
<protein>
    <submittedName>
        <fullName evidence="1">Uncharacterized protein</fullName>
    </submittedName>
</protein>
<gene>
    <name evidence="1" type="ORF">AEK19_MT0249</name>
</gene>
<evidence type="ECO:0000313" key="1">
    <source>
        <dbReference type="EMBL" id="ART30269.1"/>
    </source>
</evidence>
<organism evidence="1">
    <name type="scientific">Utricularia reniformis</name>
    <dbReference type="NCBI Taxonomy" id="192314"/>
    <lineage>
        <taxon>Eukaryota</taxon>
        <taxon>Viridiplantae</taxon>
        <taxon>Streptophyta</taxon>
        <taxon>Embryophyta</taxon>
        <taxon>Tracheophyta</taxon>
        <taxon>Spermatophyta</taxon>
        <taxon>Magnoliopsida</taxon>
        <taxon>eudicotyledons</taxon>
        <taxon>Gunneridae</taxon>
        <taxon>Pentapetalae</taxon>
        <taxon>asterids</taxon>
        <taxon>lamiids</taxon>
        <taxon>Lamiales</taxon>
        <taxon>Lentibulariaceae</taxon>
        <taxon>Utricularia</taxon>
    </lineage>
</organism>
<sequence>MVLFERISFSVWARKIARGRAMGLAQELESGFERGRILFLKKVRSPN</sequence>
<keyword evidence="1" id="KW-0496">Mitochondrion</keyword>
<dbReference type="AlphaFoldDB" id="A0A1Y0AYN7"/>
<geneLocation type="mitochondrion" evidence="1"/>